<dbReference type="RefSeq" id="WP_191842929.1">
    <property type="nucleotide sequence ID" value="NZ_BAAALB010000053.1"/>
</dbReference>
<dbReference type="InterPro" id="IPR018697">
    <property type="entry name" value="DUF2199"/>
</dbReference>
<dbReference type="AlphaFoldDB" id="A0A8J3KFQ7"/>
<protein>
    <recommendedName>
        <fullName evidence="3">DUF2199 domain-containing protein</fullName>
    </recommendedName>
</protein>
<evidence type="ECO:0000313" key="1">
    <source>
        <dbReference type="EMBL" id="GIF94209.1"/>
    </source>
</evidence>
<gene>
    <name evidence="1" type="ORF">Cch02nite_76530</name>
</gene>
<name>A0A8J3KFQ7_9ACTN</name>
<comment type="caution">
    <text evidence="1">The sequence shown here is derived from an EMBL/GenBank/DDBJ whole genome shotgun (WGS) entry which is preliminary data.</text>
</comment>
<organism evidence="1 2">
    <name type="scientific">Catellatospora chokoriensis</name>
    <dbReference type="NCBI Taxonomy" id="310353"/>
    <lineage>
        <taxon>Bacteria</taxon>
        <taxon>Bacillati</taxon>
        <taxon>Actinomycetota</taxon>
        <taxon>Actinomycetes</taxon>
        <taxon>Micromonosporales</taxon>
        <taxon>Micromonosporaceae</taxon>
        <taxon>Catellatospora</taxon>
    </lineage>
</organism>
<dbReference type="Proteomes" id="UP000619293">
    <property type="component" value="Unassembled WGS sequence"/>
</dbReference>
<reference evidence="1 2" key="1">
    <citation type="submission" date="2021-01" db="EMBL/GenBank/DDBJ databases">
        <title>Whole genome shotgun sequence of Catellatospora chokoriensis NBRC 107358.</title>
        <authorList>
            <person name="Komaki H."/>
            <person name="Tamura T."/>
        </authorList>
    </citation>
    <scope>NUCLEOTIDE SEQUENCE [LARGE SCALE GENOMIC DNA]</scope>
    <source>
        <strain evidence="1 2">NBRC 107358</strain>
    </source>
</reference>
<dbReference type="EMBL" id="BONG01000086">
    <property type="protein sequence ID" value="GIF94209.1"/>
    <property type="molecule type" value="Genomic_DNA"/>
</dbReference>
<evidence type="ECO:0008006" key="3">
    <source>
        <dbReference type="Google" id="ProtNLM"/>
    </source>
</evidence>
<evidence type="ECO:0000313" key="2">
    <source>
        <dbReference type="Proteomes" id="UP000619293"/>
    </source>
</evidence>
<sequence length="171" mass="18969">MRNITGHTCGSCGRRHEDLPLSYRTAAPAHWTDILDDDPNSELTPDLCVISGRHFFIQGNLEIPILGSDEVFAWGVWVSLSPASFARTTDLWDEPGREAEPPHFGWLSTELAGYQVSTLNLKTNVHTRPVGHKPYVEVEPTDHPLAVDQRAGITVARVQQLAELLWHGGRG</sequence>
<dbReference type="Pfam" id="PF09965">
    <property type="entry name" value="DUF2199"/>
    <property type="match status" value="1"/>
</dbReference>
<accession>A0A8J3KFQ7</accession>
<proteinExistence type="predicted"/>
<keyword evidence="2" id="KW-1185">Reference proteome</keyword>